<keyword evidence="5" id="KW-1185">Reference proteome</keyword>
<dbReference type="PANTHER" id="PTHR44591:SF3">
    <property type="entry name" value="RESPONSE REGULATORY DOMAIN-CONTAINING PROTEIN"/>
    <property type="match status" value="1"/>
</dbReference>
<dbReference type="Pfam" id="PF00072">
    <property type="entry name" value="Response_reg"/>
    <property type="match status" value="1"/>
</dbReference>
<dbReference type="InterPro" id="IPR050595">
    <property type="entry name" value="Bact_response_regulator"/>
</dbReference>
<dbReference type="RefSeq" id="WP_044225649.1">
    <property type="nucleotide sequence ID" value="NZ_JRYR02000001.1"/>
</dbReference>
<accession>A0A1S1Z1U3</accession>
<dbReference type="Gene3D" id="3.40.50.2300">
    <property type="match status" value="1"/>
</dbReference>
<evidence type="ECO:0000313" key="4">
    <source>
        <dbReference type="EMBL" id="OHX67211.1"/>
    </source>
</evidence>
<dbReference type="AlphaFoldDB" id="A0A1S1Z1U3"/>
<reference evidence="4 5" key="1">
    <citation type="journal article" date="2012" name="Int. J. Syst. Evol. Microbiol.">
        <title>Flammeovirga pacifica sp. nov., isolated from deep-sea sediment.</title>
        <authorList>
            <person name="Xu H."/>
            <person name="Fu Y."/>
            <person name="Yang N."/>
            <person name="Ding Z."/>
            <person name="Lai Q."/>
            <person name="Zeng R."/>
        </authorList>
    </citation>
    <scope>NUCLEOTIDE SEQUENCE [LARGE SCALE GENOMIC DNA]</scope>
    <source>
        <strain evidence="5">DSM 24597 / LMG 26175 / WPAGA1</strain>
    </source>
</reference>
<dbReference type="PANTHER" id="PTHR44591">
    <property type="entry name" value="STRESS RESPONSE REGULATOR PROTEIN 1"/>
    <property type="match status" value="1"/>
</dbReference>
<dbReference type="Proteomes" id="UP000179797">
    <property type="component" value="Unassembled WGS sequence"/>
</dbReference>
<proteinExistence type="predicted"/>
<gene>
    <name evidence="4" type="ORF">NH26_13100</name>
</gene>
<evidence type="ECO:0000256" key="1">
    <source>
        <dbReference type="ARBA" id="ARBA00022553"/>
    </source>
</evidence>
<dbReference type="SMART" id="SM00448">
    <property type="entry name" value="REC"/>
    <property type="match status" value="1"/>
</dbReference>
<feature type="domain" description="Response regulatory" evidence="3">
    <location>
        <begin position="6"/>
        <end position="121"/>
    </location>
</feature>
<dbReference type="PROSITE" id="PS50110">
    <property type="entry name" value="RESPONSE_REGULATORY"/>
    <property type="match status" value="1"/>
</dbReference>
<dbReference type="CDD" id="cd00156">
    <property type="entry name" value="REC"/>
    <property type="match status" value="1"/>
</dbReference>
<name>A0A1S1Z1U3_FLAPC</name>
<protein>
    <recommendedName>
        <fullName evidence="3">Response regulatory domain-containing protein</fullName>
    </recommendedName>
</protein>
<comment type="caution">
    <text evidence="4">The sequence shown here is derived from an EMBL/GenBank/DDBJ whole genome shotgun (WGS) entry which is preliminary data.</text>
</comment>
<dbReference type="GO" id="GO:0000160">
    <property type="term" value="P:phosphorelay signal transduction system"/>
    <property type="evidence" value="ECO:0007669"/>
    <property type="project" value="InterPro"/>
</dbReference>
<evidence type="ECO:0000259" key="3">
    <source>
        <dbReference type="PROSITE" id="PS50110"/>
    </source>
</evidence>
<dbReference type="STRING" id="915059.NH26_13100"/>
<dbReference type="OrthoDB" id="673187at2"/>
<sequence>MKNTPIIYFVEDNATESMLMRIALQRLPKITVEFFSEGASLIERFEEQPADIVVSDLVMPNMSGQEVLKKIKRIKKSTLMIVLSSQEHMDEVANLQALGVFNYIVKGDHCLHYLKKTLEVACFLLEKEFKF</sequence>
<feature type="modified residue" description="4-aspartylphosphate" evidence="2">
    <location>
        <position position="56"/>
    </location>
</feature>
<evidence type="ECO:0000313" key="5">
    <source>
        <dbReference type="Proteomes" id="UP000179797"/>
    </source>
</evidence>
<dbReference type="InterPro" id="IPR001789">
    <property type="entry name" value="Sig_transdc_resp-reg_receiver"/>
</dbReference>
<dbReference type="InterPro" id="IPR011006">
    <property type="entry name" value="CheY-like_superfamily"/>
</dbReference>
<organism evidence="4 5">
    <name type="scientific">Flammeovirga pacifica</name>
    <dbReference type="NCBI Taxonomy" id="915059"/>
    <lineage>
        <taxon>Bacteria</taxon>
        <taxon>Pseudomonadati</taxon>
        <taxon>Bacteroidota</taxon>
        <taxon>Cytophagia</taxon>
        <taxon>Cytophagales</taxon>
        <taxon>Flammeovirgaceae</taxon>
        <taxon>Flammeovirga</taxon>
    </lineage>
</organism>
<dbReference type="EMBL" id="JRYR02000001">
    <property type="protein sequence ID" value="OHX67211.1"/>
    <property type="molecule type" value="Genomic_DNA"/>
</dbReference>
<evidence type="ECO:0000256" key="2">
    <source>
        <dbReference type="PROSITE-ProRule" id="PRU00169"/>
    </source>
</evidence>
<keyword evidence="1 2" id="KW-0597">Phosphoprotein</keyword>
<dbReference type="SUPFAM" id="SSF52172">
    <property type="entry name" value="CheY-like"/>
    <property type="match status" value="1"/>
</dbReference>